<reference evidence="1 2" key="1">
    <citation type="submission" date="2021-06" db="EMBL/GenBank/DDBJ databases">
        <title>Caerostris extrusa draft genome.</title>
        <authorList>
            <person name="Kono N."/>
            <person name="Arakawa K."/>
        </authorList>
    </citation>
    <scope>NUCLEOTIDE SEQUENCE [LARGE SCALE GENOMIC DNA]</scope>
</reference>
<protein>
    <submittedName>
        <fullName evidence="1">Uncharacterized protein</fullName>
    </submittedName>
</protein>
<evidence type="ECO:0000313" key="2">
    <source>
        <dbReference type="Proteomes" id="UP001054945"/>
    </source>
</evidence>
<evidence type="ECO:0000313" key="1">
    <source>
        <dbReference type="EMBL" id="GIZ01370.1"/>
    </source>
</evidence>
<name>A0AAV4Y4I2_CAEEX</name>
<dbReference type="EMBL" id="BPLR01018660">
    <property type="protein sequence ID" value="GIZ01370.1"/>
    <property type="molecule type" value="Genomic_DNA"/>
</dbReference>
<proteinExistence type="predicted"/>
<dbReference type="Proteomes" id="UP001054945">
    <property type="component" value="Unassembled WGS sequence"/>
</dbReference>
<comment type="caution">
    <text evidence="1">The sequence shown here is derived from an EMBL/GenBank/DDBJ whole genome shotgun (WGS) entry which is preliminary data.</text>
</comment>
<keyword evidence="2" id="KW-1185">Reference proteome</keyword>
<dbReference type="AlphaFoldDB" id="A0AAV4Y4I2"/>
<organism evidence="1 2">
    <name type="scientific">Caerostris extrusa</name>
    <name type="common">Bark spider</name>
    <name type="synonym">Caerostris bankana</name>
    <dbReference type="NCBI Taxonomy" id="172846"/>
    <lineage>
        <taxon>Eukaryota</taxon>
        <taxon>Metazoa</taxon>
        <taxon>Ecdysozoa</taxon>
        <taxon>Arthropoda</taxon>
        <taxon>Chelicerata</taxon>
        <taxon>Arachnida</taxon>
        <taxon>Araneae</taxon>
        <taxon>Araneomorphae</taxon>
        <taxon>Entelegynae</taxon>
        <taxon>Araneoidea</taxon>
        <taxon>Araneidae</taxon>
        <taxon>Caerostris</taxon>
    </lineage>
</organism>
<accession>A0AAV4Y4I2</accession>
<sequence length="90" mass="10610">MEFRLKLCRILIIESRLRDSETLSVFLHRKTSHRSYVVKHRLRTTICFEKCFKDKSNWPDKPEKLELTATAEAAMPSCLVLAGRLEDFRV</sequence>
<gene>
    <name evidence="1" type="ORF">CEXT_426431</name>
</gene>